<gene>
    <name evidence="1" type="ORF">Me_995_000350</name>
</gene>
<sequence>MNKNKKEKRSEQQYTKLVNNIIKANPSSANVRKTYYKNSFIYAFAIISIIIIITITILVFLILFKII</sequence>
<evidence type="ECO:0000313" key="1">
    <source>
        <dbReference type="EMBL" id="WBP84367.1"/>
    </source>
</evidence>
<keyword evidence="2" id="KW-1185">Reference proteome</keyword>
<evidence type="ECO:0000313" key="2">
    <source>
        <dbReference type="Proteomes" id="UP001213039"/>
    </source>
</evidence>
<accession>A0ACD4PI60</accession>
<dbReference type="EMBL" id="CP114370">
    <property type="protein sequence ID" value="WBP84367.1"/>
    <property type="molecule type" value="Genomic_DNA"/>
</dbReference>
<protein>
    <submittedName>
        <fullName evidence="1">Uncharacterized protein</fullName>
    </submittedName>
</protein>
<dbReference type="Proteomes" id="UP001213039">
    <property type="component" value="Chromosome"/>
</dbReference>
<reference evidence="1" key="1">
    <citation type="submission" date="2022-12" db="EMBL/GenBank/DDBJ databases">
        <authorList>
            <consortium name="Asia Pacific Centre for Animal Health"/>
            <person name="Klose S.M."/>
            <person name="Legione A.R."/>
            <person name="Monotti I."/>
            <person name="Bushell R."/>
            <person name="Marenda M.S."/>
            <person name="Sugiyama T."/>
            <person name="Browning G.F."/>
            <person name="Vaz P.K."/>
        </authorList>
    </citation>
    <scope>NUCLEOTIDE SEQUENCE</scope>
    <source>
        <strain evidence="1">Felid995</strain>
    </source>
</reference>
<organism evidence="1 2">
    <name type="scientific">Mycoplasmopsis edwardii</name>
    <dbReference type="NCBI Taxonomy" id="53558"/>
    <lineage>
        <taxon>Bacteria</taxon>
        <taxon>Bacillati</taxon>
        <taxon>Mycoplasmatota</taxon>
        <taxon>Mycoplasmoidales</taxon>
        <taxon>Metamycoplasmataceae</taxon>
        <taxon>Mycoplasmopsis</taxon>
    </lineage>
</organism>
<name>A0ACD4PI60_9BACT</name>
<proteinExistence type="predicted"/>